<evidence type="ECO:0000313" key="5">
    <source>
        <dbReference type="EMBL" id="CCG00345.1"/>
    </source>
</evidence>
<sequence>MMINRRKVIRSLATLPFAGSLIGVNTLSAQSKRAAVVSSLRRDFFKELGLRTFINAAGTYTSMTGSLMPKEVIEAISYGASEYVNLDDLQDKVGERIAELLECEYATVSSGCFGAMSIGMAGILCGTDPKKVSKLPNTDGMKNEVIMQESHTIDYAKALTNVGAKIIKIKTVKQLEKAITSKTCMLWFLNAHTDQGEIKWKEFVALGKKHNIPTFIDCAADVPPVENLFRFTKMGFDLVAFSGGKGLRGPQSAGLLLGKRKYIEAARMHTPPRGETIGRGMKVNKEEVLGMLAALELYLQKDHVAEWKMWESQIQLISESANSIKGVESEIHVPKYANQVPSIRIYWNDKKVKITPDEVRKQLREGHPSIQTVGDAKSLGITTWMMLPGQERIVAKRIKDILSSAI</sequence>
<comment type="similarity">
    <text evidence="3">Belongs to the SelA family.</text>
</comment>
<evidence type="ECO:0000256" key="1">
    <source>
        <dbReference type="ARBA" id="ARBA00001933"/>
    </source>
</evidence>
<dbReference type="GO" id="GO:0004125">
    <property type="term" value="F:L-seryl-tRNA(Sec) selenium transferase activity"/>
    <property type="evidence" value="ECO:0007669"/>
    <property type="project" value="UniProtKB-EC"/>
</dbReference>
<gene>
    <name evidence="5" type="primary">selA</name>
    <name evidence="5" type="ORF">VIS_S18CTB50014</name>
</gene>
<dbReference type="SUPFAM" id="SSF53383">
    <property type="entry name" value="PLP-dependent transferases"/>
    <property type="match status" value="1"/>
</dbReference>
<evidence type="ECO:0000256" key="2">
    <source>
        <dbReference type="ARBA" id="ARBA00022898"/>
    </source>
</evidence>
<organism evidence="5">
    <name type="scientific">uncultured Flavobacteriia bacterium</name>
    <dbReference type="NCBI Taxonomy" id="212695"/>
    <lineage>
        <taxon>Bacteria</taxon>
        <taxon>Pseudomonadati</taxon>
        <taxon>Bacteroidota</taxon>
        <taxon>Flavobacteriia</taxon>
        <taxon>environmental samples</taxon>
    </lineage>
</organism>
<dbReference type="InterPro" id="IPR015424">
    <property type="entry name" value="PyrdxlP-dep_Trfase"/>
</dbReference>
<dbReference type="EC" id="2.9.1.1" evidence="5"/>
<keyword evidence="2 4" id="KW-0663">Pyridoxal phosphate</keyword>
<comment type="cofactor">
    <cofactor evidence="1 4">
        <name>pyridoxal 5'-phosphate</name>
        <dbReference type="ChEBI" id="CHEBI:597326"/>
    </cofactor>
</comment>
<dbReference type="EMBL" id="FO117605">
    <property type="protein sequence ID" value="CCG00345.1"/>
    <property type="molecule type" value="Genomic_DNA"/>
</dbReference>
<dbReference type="Pfam" id="PF03841">
    <property type="entry name" value="SelA"/>
    <property type="match status" value="1"/>
</dbReference>
<name>H6RH34_9BACT</name>
<evidence type="ECO:0000256" key="3">
    <source>
        <dbReference type="ARBA" id="ARBA00044507"/>
    </source>
</evidence>
<accession>H6RH34</accession>
<dbReference type="PANTHER" id="PTHR32328:SF0">
    <property type="entry name" value="L-SERYL-TRNA(SEC) SELENIUM TRANSFERASE"/>
    <property type="match status" value="1"/>
</dbReference>
<keyword evidence="5" id="KW-0808">Transferase</keyword>
<dbReference type="InterPro" id="IPR018319">
    <property type="entry name" value="SelA-like"/>
</dbReference>
<reference evidence="5" key="1">
    <citation type="journal article" date="2012" name="Environ. Microbiol.">
        <title>Genomic content of uncultured Bacteroidetes from contrasting oceanic provinces in the North Atlantic Ocean.</title>
        <authorList>
            <person name="Gomez-Pereira P.R."/>
            <person name="Schuler M."/>
            <person name="Fuchs B.M."/>
            <person name="Bennke C."/>
            <person name="Teeling H."/>
            <person name="Waldmann J."/>
            <person name="Richter M."/>
            <person name="Barbe V."/>
            <person name="Bataille E."/>
            <person name="Glockner F.O."/>
            <person name="Amann R."/>
        </authorList>
    </citation>
    <scope>NUCLEOTIDE SEQUENCE</scope>
</reference>
<proteinExistence type="inferred from homology"/>
<evidence type="ECO:0000256" key="4">
    <source>
        <dbReference type="PIRSR" id="PIRSR618319-50"/>
    </source>
</evidence>
<reference evidence="5" key="2">
    <citation type="submission" date="2012-02" db="EMBL/GenBank/DDBJ databases">
        <authorList>
            <person name="Genoscope - CEA"/>
        </authorList>
    </citation>
    <scope>NUCLEOTIDE SEQUENCE</scope>
</reference>
<dbReference type="PANTHER" id="PTHR32328">
    <property type="entry name" value="L-SERYL-TRNA(SEC) SELENIUM TRANSFERASE"/>
    <property type="match status" value="1"/>
</dbReference>
<dbReference type="AlphaFoldDB" id="H6RH34"/>
<feature type="modified residue" description="N6-(pyridoxal phosphate)lysine" evidence="4">
    <location>
        <position position="245"/>
    </location>
</feature>
<dbReference type="Gene3D" id="3.40.640.10">
    <property type="entry name" value="Type I PLP-dependent aspartate aminotransferase-like (Major domain)"/>
    <property type="match status" value="1"/>
</dbReference>
<protein>
    <submittedName>
        <fullName evidence="5">L-seryl-tRNA(Sec) selenium transferase</fullName>
        <ecNumber evidence="5">2.9.1.1</ecNumber>
    </submittedName>
</protein>
<dbReference type="InterPro" id="IPR015421">
    <property type="entry name" value="PyrdxlP-dep_Trfase_major"/>
</dbReference>